<evidence type="ECO:0000313" key="3">
    <source>
        <dbReference type="Proteomes" id="UP000050326"/>
    </source>
</evidence>
<protein>
    <submittedName>
        <fullName evidence="2">Uncharacterized protein</fullName>
    </submittedName>
</protein>
<feature type="transmembrane region" description="Helical" evidence="1">
    <location>
        <begin position="15"/>
        <end position="35"/>
    </location>
</feature>
<evidence type="ECO:0000313" key="2">
    <source>
        <dbReference type="EMBL" id="KPU43956.1"/>
    </source>
</evidence>
<evidence type="ECO:0000256" key="1">
    <source>
        <dbReference type="SAM" id="Phobius"/>
    </source>
</evidence>
<reference evidence="2 3" key="1">
    <citation type="submission" date="2015-09" db="EMBL/GenBank/DDBJ databases">
        <title>Genome sequence of Oxobacter pfennigii DSM 3222.</title>
        <authorList>
            <person name="Poehlein A."/>
            <person name="Bengelsdorf F.R."/>
            <person name="Schiel-Bengelsdorf B."/>
            <person name="Duerre P."/>
            <person name="Daniel R."/>
        </authorList>
    </citation>
    <scope>NUCLEOTIDE SEQUENCE [LARGE SCALE GENOMIC DNA]</scope>
    <source>
        <strain evidence="2 3">DSM 3222</strain>
    </source>
</reference>
<keyword evidence="3" id="KW-1185">Reference proteome</keyword>
<accession>A0A0P8YAG3</accession>
<dbReference type="EMBL" id="LKET01000032">
    <property type="protein sequence ID" value="KPU43956.1"/>
    <property type="molecule type" value="Genomic_DNA"/>
</dbReference>
<keyword evidence="1" id="KW-0472">Membrane</keyword>
<dbReference type="Proteomes" id="UP000050326">
    <property type="component" value="Unassembled WGS sequence"/>
</dbReference>
<keyword evidence="1" id="KW-1133">Transmembrane helix</keyword>
<sequence>MEIIHFLEVIFLREIRFIGVFLATILFSIIFSTIIPGGDENTKVILCAIAILTSVVAEAARDIIKKIDENKNI</sequence>
<comment type="caution">
    <text evidence="2">The sequence shown here is derived from an EMBL/GenBank/DDBJ whole genome shotgun (WGS) entry which is preliminary data.</text>
</comment>
<gene>
    <name evidence="2" type="ORF">OXPF_21210</name>
</gene>
<organism evidence="2 3">
    <name type="scientific">Oxobacter pfennigii</name>
    <dbReference type="NCBI Taxonomy" id="36849"/>
    <lineage>
        <taxon>Bacteria</taxon>
        <taxon>Bacillati</taxon>
        <taxon>Bacillota</taxon>
        <taxon>Clostridia</taxon>
        <taxon>Eubacteriales</taxon>
        <taxon>Clostridiaceae</taxon>
        <taxon>Oxobacter</taxon>
    </lineage>
</organism>
<proteinExistence type="predicted"/>
<name>A0A0P8YAG3_9CLOT</name>
<dbReference type="AlphaFoldDB" id="A0A0P8YAG3"/>
<keyword evidence="1" id="KW-0812">Transmembrane</keyword>